<name>A0ABS3G018_9CYAN</name>
<evidence type="ECO:0008006" key="3">
    <source>
        <dbReference type="Google" id="ProtNLM"/>
    </source>
</evidence>
<organism evidence="1 2">
    <name type="scientific">Phormidium pseudopriestleyi FRX01</name>
    <dbReference type="NCBI Taxonomy" id="1759528"/>
    <lineage>
        <taxon>Bacteria</taxon>
        <taxon>Bacillati</taxon>
        <taxon>Cyanobacteriota</taxon>
        <taxon>Cyanophyceae</taxon>
        <taxon>Oscillatoriophycideae</taxon>
        <taxon>Oscillatoriales</taxon>
        <taxon>Oscillatoriaceae</taxon>
        <taxon>Phormidium</taxon>
    </lineage>
</organism>
<accession>A0ABS3G018</accession>
<dbReference type="RefSeq" id="WP_207090369.1">
    <property type="nucleotide sequence ID" value="NZ_JAFLQW010000609.1"/>
</dbReference>
<dbReference type="Proteomes" id="UP000664844">
    <property type="component" value="Unassembled WGS sequence"/>
</dbReference>
<gene>
    <name evidence="1" type="ORF">J0895_23230</name>
</gene>
<evidence type="ECO:0000313" key="2">
    <source>
        <dbReference type="Proteomes" id="UP000664844"/>
    </source>
</evidence>
<sequence>MVLSSLKVFLRVALHSAFCRQALKARHQKPIQVSGAMPLWVTPGKCSLECDRHITIGFYIKSRTQSNFEIKIYQKREKSGSILPPQRTR</sequence>
<comment type="caution">
    <text evidence="1">The sequence shown here is derived from an EMBL/GenBank/DDBJ whole genome shotgun (WGS) entry which is preliminary data.</text>
</comment>
<reference evidence="1 2" key="1">
    <citation type="submission" date="2021-03" db="EMBL/GenBank/DDBJ databases">
        <title>Metabolic Capacity of the Antarctic Cyanobacterium Phormidium pseudopriestleyi that Sustains Oxygenic Photosynthesis in the Presence of Hydrogen Sulfide.</title>
        <authorList>
            <person name="Lumian J.E."/>
            <person name="Jungblut A.D."/>
            <person name="Dillon M.L."/>
            <person name="Hawes I."/>
            <person name="Doran P.T."/>
            <person name="Mackey T.J."/>
            <person name="Dick G.J."/>
            <person name="Grettenberger C.L."/>
            <person name="Sumner D.Y."/>
        </authorList>
    </citation>
    <scope>NUCLEOTIDE SEQUENCE [LARGE SCALE GENOMIC DNA]</scope>
    <source>
        <strain evidence="1 2">FRX01</strain>
    </source>
</reference>
<dbReference type="EMBL" id="JAFLQW010000609">
    <property type="protein sequence ID" value="MBO0351942.1"/>
    <property type="molecule type" value="Genomic_DNA"/>
</dbReference>
<evidence type="ECO:0000313" key="1">
    <source>
        <dbReference type="EMBL" id="MBO0351942.1"/>
    </source>
</evidence>
<protein>
    <recommendedName>
        <fullName evidence="3">Secreted protein</fullName>
    </recommendedName>
</protein>
<keyword evidence="2" id="KW-1185">Reference proteome</keyword>
<proteinExistence type="predicted"/>